<dbReference type="InterPro" id="IPR017860">
    <property type="entry name" value="Peptidase_M22_CS"/>
</dbReference>
<keyword evidence="1 8" id="KW-0963">Cytoplasm</keyword>
<comment type="catalytic activity">
    <reaction evidence="7 8">
        <text>L-threonylcarbamoyladenylate + adenosine(37) in tRNA = N(6)-L-threonylcarbamoyladenosine(37) in tRNA + AMP + H(+)</text>
        <dbReference type="Rhea" id="RHEA:37059"/>
        <dbReference type="Rhea" id="RHEA-COMP:10162"/>
        <dbReference type="Rhea" id="RHEA-COMP:10163"/>
        <dbReference type="ChEBI" id="CHEBI:15378"/>
        <dbReference type="ChEBI" id="CHEBI:73682"/>
        <dbReference type="ChEBI" id="CHEBI:74411"/>
        <dbReference type="ChEBI" id="CHEBI:74418"/>
        <dbReference type="ChEBI" id="CHEBI:456215"/>
        <dbReference type="EC" id="2.3.1.234"/>
    </reaction>
</comment>
<dbReference type="GO" id="GO:0016301">
    <property type="term" value="F:kinase activity"/>
    <property type="evidence" value="ECO:0007669"/>
    <property type="project" value="UniProtKB-KW"/>
</dbReference>
<comment type="subunit">
    <text evidence="8">Monomer. Component of the KEOPS complex that consists of Kae1, Bud32, Cgi121 and Pcc1; the whole complex dimerizes.</text>
</comment>
<feature type="binding site" evidence="8">
    <location>
        <position position="281"/>
    </location>
    <ligand>
        <name>substrate</name>
    </ligand>
</feature>
<dbReference type="EMBL" id="KF900453">
    <property type="protein sequence ID" value="AIE95500.1"/>
    <property type="molecule type" value="Genomic_DNA"/>
</dbReference>
<dbReference type="GO" id="GO:0061711">
    <property type="term" value="F:tRNA N(6)-L-threonylcarbamoyladenine synthase activity"/>
    <property type="evidence" value="ECO:0007669"/>
    <property type="project" value="UniProtKB-EC"/>
</dbReference>
<comment type="subcellular location">
    <subcellularLocation>
        <location evidence="8">Cytoplasm</location>
    </subcellularLocation>
</comment>
<evidence type="ECO:0000313" key="10">
    <source>
        <dbReference type="EMBL" id="AIE95500.1"/>
    </source>
</evidence>
<proteinExistence type="inferred from homology"/>
<organism evidence="10">
    <name type="scientific">uncultured marine group II/III euryarchaeote AD1000_66_E09</name>
    <dbReference type="NCBI Taxonomy" id="1457798"/>
    <lineage>
        <taxon>Archaea</taxon>
        <taxon>Methanobacteriati</taxon>
        <taxon>Methanobacteriota</taxon>
        <taxon>environmental samples</taxon>
    </lineage>
</organism>
<evidence type="ECO:0000256" key="4">
    <source>
        <dbReference type="ARBA" id="ARBA00022723"/>
    </source>
</evidence>
<accession>A0A075FV20</accession>
<feature type="binding site" evidence="8">
    <location>
        <position position="194"/>
    </location>
    <ligand>
        <name>substrate</name>
    </ligand>
</feature>
<comment type="similarity">
    <text evidence="8">Belongs to the KAE1 / TsaD family.</text>
</comment>
<gene>
    <name evidence="8" type="primary">kae1</name>
</gene>
<protein>
    <recommendedName>
        <fullName evidence="8">tRNA N6-adenosine threonylcarbamoyltransferase</fullName>
        <ecNumber evidence="8">2.3.1.234</ecNumber>
    </recommendedName>
    <alternativeName>
        <fullName evidence="8">N6-L-threonylcarbamoyladenine synthase</fullName>
        <shortName evidence="8">t(6)A synthase</shortName>
    </alternativeName>
    <alternativeName>
        <fullName evidence="8">t(6)A37 threonylcarbamoyladenosine biosynthesis protein Kae1</fullName>
    </alternativeName>
    <alternativeName>
        <fullName evidence="8">tRNA threonylcarbamoyladenosine biosynthesis protein Kae1</fullName>
    </alternativeName>
</protein>
<feature type="binding site" evidence="8">
    <location>
        <position position="309"/>
    </location>
    <ligand>
        <name>Fe cation</name>
        <dbReference type="ChEBI" id="CHEBI:24875"/>
    </ligand>
</feature>
<evidence type="ECO:0000256" key="7">
    <source>
        <dbReference type="ARBA" id="ARBA00048117"/>
    </source>
</evidence>
<comment type="function">
    <text evidence="8">Required for the formation of a threonylcarbamoyl group on adenosine at position 37 (t(6)A37) in tRNAs that read codons beginning with adenine. Is a component of the KEOPS complex that is probably involved in the transfer of the threonylcarbamoyl moiety of threonylcarbamoyl-AMP (TC-AMP) to the N6 group of A37. Kae1 likely plays a direct catalytic role in this reaction, but requires other protein(s) of the complex to fulfill this activity.</text>
</comment>
<dbReference type="InterPro" id="IPR000905">
    <property type="entry name" value="Gcp-like_dom"/>
</dbReference>
<keyword evidence="3 8" id="KW-0819">tRNA processing</keyword>
<dbReference type="PROSITE" id="PS01016">
    <property type="entry name" value="GLYCOPROTEASE"/>
    <property type="match status" value="1"/>
</dbReference>
<feature type="binding site" evidence="8">
    <location>
        <begin position="145"/>
        <end position="149"/>
    </location>
    <ligand>
        <name>substrate</name>
    </ligand>
</feature>
<dbReference type="InterPro" id="IPR034680">
    <property type="entry name" value="Kae1_archaea_euk"/>
</dbReference>
<dbReference type="NCBIfam" id="NF007174">
    <property type="entry name" value="PRK09605.1"/>
    <property type="match status" value="1"/>
</dbReference>
<evidence type="ECO:0000256" key="6">
    <source>
        <dbReference type="ARBA" id="ARBA00023315"/>
    </source>
</evidence>
<feature type="domain" description="Gcp-like" evidence="9">
    <location>
        <begin position="48"/>
        <end position="315"/>
    </location>
</feature>
<dbReference type="PANTHER" id="PTHR11735">
    <property type="entry name" value="TRNA N6-ADENOSINE THREONYLCARBAMOYLTRANSFERASE"/>
    <property type="match status" value="1"/>
</dbReference>
<keyword evidence="10" id="KW-0418">Kinase</keyword>
<dbReference type="NCBIfam" id="TIGR03722">
    <property type="entry name" value="arch_KAE1"/>
    <property type="match status" value="1"/>
</dbReference>
<keyword evidence="2 8" id="KW-0808">Transferase</keyword>
<feature type="binding site" evidence="8">
    <location>
        <position position="128"/>
    </location>
    <ligand>
        <name>Fe cation</name>
        <dbReference type="ChEBI" id="CHEBI:24875"/>
    </ligand>
</feature>
<name>A0A075FV20_9EURY</name>
<dbReference type="GO" id="GO:0005737">
    <property type="term" value="C:cytoplasm"/>
    <property type="evidence" value="ECO:0007669"/>
    <property type="project" value="UniProtKB-SubCell"/>
</dbReference>
<dbReference type="SUPFAM" id="SSF53067">
    <property type="entry name" value="Actin-like ATPase domain"/>
    <property type="match status" value="1"/>
</dbReference>
<evidence type="ECO:0000256" key="2">
    <source>
        <dbReference type="ARBA" id="ARBA00022679"/>
    </source>
</evidence>
<dbReference type="EC" id="2.3.1.234" evidence="8"/>
<feature type="binding site" evidence="8">
    <location>
        <position position="177"/>
    </location>
    <ligand>
        <name>substrate</name>
    </ligand>
</feature>
<dbReference type="InterPro" id="IPR043129">
    <property type="entry name" value="ATPase_NBD"/>
</dbReference>
<evidence type="ECO:0000256" key="1">
    <source>
        <dbReference type="ARBA" id="ARBA00022490"/>
    </source>
</evidence>
<dbReference type="GO" id="GO:0005506">
    <property type="term" value="F:iron ion binding"/>
    <property type="evidence" value="ECO:0007669"/>
    <property type="project" value="UniProtKB-UniRule"/>
</dbReference>
<feature type="binding site" evidence="8">
    <location>
        <position position="124"/>
    </location>
    <ligand>
        <name>Fe cation</name>
        <dbReference type="ChEBI" id="CHEBI:24875"/>
    </ligand>
</feature>
<sequence>MAAILERTRASRQSVSGLVLGIESTAHTLSMGSVGLDGSLYPSFSAVFHPEEGGIHPREAADHHSEAASSLLTKIGSSEGFDWKSVNAVAFSQGPGLGPCLRIGASVARSLSRSLDVPLIGVNHCVAHIEVGRNQTGCVDPVLLYVSGGNTQVIARADGRYRVLGETLDIGIGNMLDKFARIHGIPFPGGPEIERLANACLRDGAPSLDEVQLPYGIHGMDIAFSGILTSAVQKVRDASPLEVVCWSLQEHSFATCVEVAERALAHTGKSELLLGGGVACNGRLREMAQIMCIDRGASAHWPDKAYCIDNGTMIAELGRRMHQCGISTKIEDSAINPSLRTDNTSVAWA</sequence>
<evidence type="ECO:0000256" key="5">
    <source>
        <dbReference type="ARBA" id="ARBA00023004"/>
    </source>
</evidence>
<dbReference type="Gene3D" id="3.30.420.40">
    <property type="match status" value="2"/>
</dbReference>
<dbReference type="PRINTS" id="PR00789">
    <property type="entry name" value="OSIALOPTASE"/>
</dbReference>
<dbReference type="HAMAP" id="MF_01446">
    <property type="entry name" value="Kae1"/>
    <property type="match status" value="1"/>
</dbReference>
<reference evidence="10" key="1">
    <citation type="journal article" date="2014" name="Genome Biol. Evol.">
        <title>Pangenome evidence for extensive interdomain horizontal transfer affecting lineage core and shell genes in uncultured planktonic thaumarchaeota and euryarchaeota.</title>
        <authorList>
            <person name="Deschamps P."/>
            <person name="Zivanovic Y."/>
            <person name="Moreira D."/>
            <person name="Rodriguez-Valera F."/>
            <person name="Lopez-Garcia P."/>
        </authorList>
    </citation>
    <scope>NUCLEOTIDE SEQUENCE</scope>
</reference>
<dbReference type="Pfam" id="PF00814">
    <property type="entry name" value="TsaD"/>
    <property type="match status" value="1"/>
</dbReference>
<dbReference type="InterPro" id="IPR017861">
    <property type="entry name" value="KAE1/TsaD"/>
</dbReference>
<evidence type="ECO:0000259" key="9">
    <source>
        <dbReference type="Pfam" id="PF00814"/>
    </source>
</evidence>
<dbReference type="GO" id="GO:0000408">
    <property type="term" value="C:EKC/KEOPS complex"/>
    <property type="evidence" value="ECO:0007669"/>
    <property type="project" value="InterPro"/>
</dbReference>
<evidence type="ECO:0000256" key="8">
    <source>
        <dbReference type="HAMAP-Rule" id="MF_01446"/>
    </source>
</evidence>
<feature type="binding site" evidence="8">
    <location>
        <position position="190"/>
    </location>
    <ligand>
        <name>substrate</name>
    </ligand>
</feature>
<dbReference type="GO" id="GO:0002949">
    <property type="term" value="P:tRNA threonylcarbamoyladenosine modification"/>
    <property type="evidence" value="ECO:0007669"/>
    <property type="project" value="UniProtKB-UniRule"/>
</dbReference>
<dbReference type="AlphaFoldDB" id="A0A075FV20"/>
<keyword evidence="5 8" id="KW-0408">Iron</keyword>
<feature type="binding site" evidence="8">
    <location>
        <position position="145"/>
    </location>
    <ligand>
        <name>Fe cation</name>
        <dbReference type="ChEBI" id="CHEBI:24875"/>
    </ligand>
</feature>
<dbReference type="NCBIfam" id="TIGR00329">
    <property type="entry name" value="gcp_kae1"/>
    <property type="match status" value="1"/>
</dbReference>
<keyword evidence="6 8" id="KW-0012">Acyltransferase</keyword>
<keyword evidence="4 8" id="KW-0479">Metal-binding</keyword>
<comment type="cofactor">
    <cofactor evidence="8">
        <name>Fe(2+)</name>
        <dbReference type="ChEBI" id="CHEBI:29033"/>
    </cofactor>
    <text evidence="8">Binds 1 Fe(2+) ion per subunit.</text>
</comment>
<dbReference type="PANTHER" id="PTHR11735:SF14">
    <property type="entry name" value="TRNA N6-ADENOSINE THREONYLCARBAMOYLTRANSFERASE"/>
    <property type="match status" value="1"/>
</dbReference>
<evidence type="ECO:0000256" key="3">
    <source>
        <dbReference type="ARBA" id="ARBA00022694"/>
    </source>
</evidence>